<organism evidence="2 3">
    <name type="scientific">Hydrogenimonas thermophila</name>
    <dbReference type="NCBI Taxonomy" id="223786"/>
    <lineage>
        <taxon>Bacteria</taxon>
        <taxon>Pseudomonadati</taxon>
        <taxon>Campylobacterota</taxon>
        <taxon>Epsilonproteobacteria</taxon>
        <taxon>Campylobacterales</taxon>
        <taxon>Hydrogenimonadaceae</taxon>
        <taxon>Hydrogenimonas</taxon>
    </lineage>
</organism>
<dbReference type="Proteomes" id="UP000199227">
    <property type="component" value="Unassembled WGS sequence"/>
</dbReference>
<proteinExistence type="predicted"/>
<feature type="transmembrane region" description="Helical" evidence="1">
    <location>
        <begin position="47"/>
        <end position="69"/>
    </location>
</feature>
<dbReference type="AlphaFoldDB" id="A0A1I5RLK6"/>
<keyword evidence="1" id="KW-1133">Transmembrane helix</keyword>
<feature type="transmembrane region" description="Helical" evidence="1">
    <location>
        <begin position="21"/>
        <end position="41"/>
    </location>
</feature>
<evidence type="ECO:0000313" key="3">
    <source>
        <dbReference type="Proteomes" id="UP000199227"/>
    </source>
</evidence>
<evidence type="ECO:0000256" key="1">
    <source>
        <dbReference type="SAM" id="Phobius"/>
    </source>
</evidence>
<dbReference type="EMBL" id="FOXB01000027">
    <property type="protein sequence ID" value="SFP58796.1"/>
    <property type="molecule type" value="Genomic_DNA"/>
</dbReference>
<sequence length="175" mass="20266">MAEFIRSYLFYVFHSLTKYDIVAIGWVIFLAVLLLVLAAFIKRHSLQYFILFLSILLLFFGPVGTKLVLDNYLRKADITINKVKALKYSNSVIVTGTITNSSRLPFKKCDIALLFTKPSNNNIMKKVTNTLKPLHTFVWDMNTTLEKKETKQFKIIVDSFKIKDFNLTVQPRCYP</sequence>
<name>A0A1I5RLK6_9BACT</name>
<protein>
    <recommendedName>
        <fullName evidence="4">DUF2393 domain-containing protein</fullName>
    </recommendedName>
</protein>
<dbReference type="InterPro" id="IPR013417">
    <property type="entry name" value="CHP02588"/>
</dbReference>
<keyword evidence="1" id="KW-0812">Transmembrane</keyword>
<evidence type="ECO:0008006" key="4">
    <source>
        <dbReference type="Google" id="ProtNLM"/>
    </source>
</evidence>
<dbReference type="STRING" id="223786.SAMN05216234_12717"/>
<keyword evidence="3" id="KW-1185">Reference proteome</keyword>
<keyword evidence="1" id="KW-0472">Membrane</keyword>
<reference evidence="2 3" key="1">
    <citation type="submission" date="2016-10" db="EMBL/GenBank/DDBJ databases">
        <authorList>
            <person name="de Groot N.N."/>
        </authorList>
    </citation>
    <scope>NUCLEOTIDE SEQUENCE [LARGE SCALE GENOMIC DNA]</scope>
    <source>
        <strain evidence="2 3">EP1-55-1</strain>
    </source>
</reference>
<evidence type="ECO:0000313" key="2">
    <source>
        <dbReference type="EMBL" id="SFP58796.1"/>
    </source>
</evidence>
<gene>
    <name evidence="2" type="ORF">SAMN05216234_12717</name>
</gene>
<dbReference type="Pfam" id="PF09624">
    <property type="entry name" value="DUF2393"/>
    <property type="match status" value="1"/>
</dbReference>
<accession>A0A1I5RLK6</accession>
<dbReference type="RefSeq" id="WP_177202024.1">
    <property type="nucleotide sequence ID" value="NZ_FOXB01000027.1"/>
</dbReference>